<protein>
    <submittedName>
        <fullName evidence="1">Uncharacterized protein</fullName>
    </submittedName>
</protein>
<sequence length="184" mass="19380">MAAKLSGSLRERHCDGSLISVNFQILDFSTYSSAILGFTSAMLRLSLFIPTMGATGAARSTIVVPRVALADMKLPIAGVFTTAAEAALHASDGRFSTLLSNLIPSEFAKTLTLLSFVETASSIPSLLNLIHGEAGNSQSASIVVNKLALSMSQSLTMNSSPTAKNLFLVVSNCTTPTDRFPRPI</sequence>
<reference evidence="1" key="1">
    <citation type="submission" date="2018-02" db="EMBL/GenBank/DDBJ databases">
        <title>Rhizophora mucronata_Transcriptome.</title>
        <authorList>
            <person name="Meera S.P."/>
            <person name="Sreeshan A."/>
            <person name="Augustine A."/>
        </authorList>
    </citation>
    <scope>NUCLEOTIDE SEQUENCE</scope>
    <source>
        <tissue evidence="1">Leaf</tissue>
    </source>
</reference>
<dbReference type="EMBL" id="GGEC01041684">
    <property type="protein sequence ID" value="MBX22168.1"/>
    <property type="molecule type" value="Transcribed_RNA"/>
</dbReference>
<dbReference type="AlphaFoldDB" id="A0A2P2LW27"/>
<accession>A0A2P2LW27</accession>
<evidence type="ECO:0000313" key="1">
    <source>
        <dbReference type="EMBL" id="MBX22168.1"/>
    </source>
</evidence>
<name>A0A2P2LW27_RHIMU</name>
<proteinExistence type="predicted"/>
<organism evidence="1">
    <name type="scientific">Rhizophora mucronata</name>
    <name type="common">Asiatic mangrove</name>
    <dbReference type="NCBI Taxonomy" id="61149"/>
    <lineage>
        <taxon>Eukaryota</taxon>
        <taxon>Viridiplantae</taxon>
        <taxon>Streptophyta</taxon>
        <taxon>Embryophyta</taxon>
        <taxon>Tracheophyta</taxon>
        <taxon>Spermatophyta</taxon>
        <taxon>Magnoliopsida</taxon>
        <taxon>eudicotyledons</taxon>
        <taxon>Gunneridae</taxon>
        <taxon>Pentapetalae</taxon>
        <taxon>rosids</taxon>
        <taxon>fabids</taxon>
        <taxon>Malpighiales</taxon>
        <taxon>Rhizophoraceae</taxon>
        <taxon>Rhizophora</taxon>
    </lineage>
</organism>